<reference evidence="4" key="1">
    <citation type="submission" date="2023-07" db="EMBL/GenBank/DDBJ databases">
        <title>Draft genome sequence of Agarivorans aestuarii strain ZMCS4, a CAZymes producing bacteria isolated from the marine brown algae Clodostephus spongiosus.</title>
        <authorList>
            <person name="Lorente B."/>
            <person name="Cabral C."/>
            <person name="Frias J."/>
            <person name="Faria J."/>
            <person name="Toubarro D."/>
        </authorList>
    </citation>
    <scope>NUCLEOTIDE SEQUENCE [LARGE SCALE GENOMIC DNA]</scope>
    <source>
        <strain evidence="4">ZMCS4</strain>
    </source>
</reference>
<organism evidence="3 4">
    <name type="scientific">Agarivorans aestuarii</name>
    <dbReference type="NCBI Taxonomy" id="1563703"/>
    <lineage>
        <taxon>Bacteria</taxon>
        <taxon>Pseudomonadati</taxon>
        <taxon>Pseudomonadota</taxon>
        <taxon>Gammaproteobacteria</taxon>
        <taxon>Alteromonadales</taxon>
        <taxon>Alteromonadaceae</taxon>
        <taxon>Agarivorans</taxon>
    </lineage>
</organism>
<name>A0ABU7G152_9ALTE</name>
<evidence type="ECO:0000313" key="4">
    <source>
        <dbReference type="Proteomes" id="UP001310248"/>
    </source>
</evidence>
<dbReference type="InterPro" id="IPR043144">
    <property type="entry name" value="Mal/L-sulf/L-lact_DH-like_ah"/>
</dbReference>
<dbReference type="InterPro" id="IPR043143">
    <property type="entry name" value="Mal/L-sulf/L-lact_DH-like_NADP"/>
</dbReference>
<protein>
    <submittedName>
        <fullName evidence="3">Ldh family oxidoreductase</fullName>
    </submittedName>
</protein>
<evidence type="ECO:0000313" key="3">
    <source>
        <dbReference type="EMBL" id="MEE1673058.1"/>
    </source>
</evidence>
<gene>
    <name evidence="3" type="ORF">SNR37_002471</name>
</gene>
<comment type="caution">
    <text evidence="3">The sequence shown here is derived from an EMBL/GenBank/DDBJ whole genome shotgun (WGS) entry which is preliminary data.</text>
</comment>
<dbReference type="InterPro" id="IPR036111">
    <property type="entry name" value="Mal/L-sulfo/L-lacto_DH-like_sf"/>
</dbReference>
<dbReference type="PANTHER" id="PTHR11091:SF0">
    <property type="entry name" value="MALATE DEHYDROGENASE"/>
    <property type="match status" value="1"/>
</dbReference>
<sequence>MSTQVQTKKVDAGFMEFSLKRVWQATGASEEHANAVASALMTGIRQGKLNQGLGVYEAIDLTFQAGELDIKAEPEVVNEGDTWAVIDGKRSSGYWTVTKMAELAIAKAKKHGIAIVFGGNHNDAGSYGSYAWMAHEQNMFAQTSNNSVPMNSPYGGMGNVLSVPPFDAIAPSGEEAPVWTSVKLCEWYDGHTAQAALQGTKVPTDSVIDPNTGELGNDLAPYARPVEGYGRVFDQSCYQNMTDPRVYSLNLWNEALTAIINPLGVIAPEMPTLTDYLSGDADKPSVGGSYYIAIDPSHFGPIGEVLAKADRFTKAVQSTQALPGKGAPRMPGQKGYYSLKAQTEEVEVLASHWTPFFENTAAKYGLNEAKLREEYAQLTEQAVTA</sequence>
<dbReference type="PANTHER" id="PTHR11091">
    <property type="entry name" value="OXIDOREDUCTASE-RELATED"/>
    <property type="match status" value="1"/>
</dbReference>
<keyword evidence="4" id="KW-1185">Reference proteome</keyword>
<dbReference type="Gene3D" id="1.10.1530.10">
    <property type="match status" value="1"/>
</dbReference>
<dbReference type="Pfam" id="PF02615">
    <property type="entry name" value="Ldh_2"/>
    <property type="match status" value="1"/>
</dbReference>
<dbReference type="InterPro" id="IPR003767">
    <property type="entry name" value="Malate/L-lactate_DH-like"/>
</dbReference>
<evidence type="ECO:0000256" key="2">
    <source>
        <dbReference type="ARBA" id="ARBA00023002"/>
    </source>
</evidence>
<evidence type="ECO:0000256" key="1">
    <source>
        <dbReference type="ARBA" id="ARBA00006056"/>
    </source>
</evidence>
<proteinExistence type="inferred from homology"/>
<reference evidence="3 4" key="2">
    <citation type="submission" date="2023-12" db="EMBL/GenBank/DDBJ databases">
        <authorList>
            <consortium name="Cladostephus spongiosus"/>
            <person name="Lorente B."/>
            <person name="Cabral C."/>
            <person name="Frias J."/>
            <person name="Faria J."/>
            <person name="Toubarro D."/>
        </authorList>
    </citation>
    <scope>NUCLEOTIDE SEQUENCE [LARGE SCALE GENOMIC DNA]</scope>
    <source>
        <strain evidence="3 4">ZMCS4</strain>
    </source>
</reference>
<comment type="similarity">
    <text evidence="1">Belongs to the LDH2/MDH2 oxidoreductase family.</text>
</comment>
<dbReference type="RefSeq" id="WP_329774435.1">
    <property type="nucleotide sequence ID" value="NZ_JAYDYW010000004.1"/>
</dbReference>
<dbReference type="EMBL" id="JAYDYW010000004">
    <property type="protein sequence ID" value="MEE1673058.1"/>
    <property type="molecule type" value="Genomic_DNA"/>
</dbReference>
<accession>A0ABU7G152</accession>
<dbReference type="Gene3D" id="3.30.1370.60">
    <property type="entry name" value="Hypothetical oxidoreductase yiak, domain 2"/>
    <property type="match status" value="1"/>
</dbReference>
<dbReference type="SUPFAM" id="SSF89733">
    <property type="entry name" value="L-sulfolactate dehydrogenase-like"/>
    <property type="match status" value="1"/>
</dbReference>
<keyword evidence="2" id="KW-0560">Oxidoreductase</keyword>
<dbReference type="Proteomes" id="UP001310248">
    <property type="component" value="Unassembled WGS sequence"/>
</dbReference>